<keyword evidence="1" id="KW-1133">Transmembrane helix</keyword>
<keyword evidence="1" id="KW-0812">Transmembrane</keyword>
<name>A0AAN3KQW2_ECOLX</name>
<dbReference type="EMBL" id="AASSGK010000114">
    <property type="protein sequence ID" value="EFG2164010.1"/>
    <property type="molecule type" value="Genomic_DNA"/>
</dbReference>
<comment type="caution">
    <text evidence="2">The sequence shown here is derived from an EMBL/GenBank/DDBJ whole genome shotgun (WGS) entry which is preliminary data.</text>
</comment>
<sequence>MEWRLMISGKLITLAKTICVIVGVSFSLMMVALFLSIAWMALTSAGLVG</sequence>
<evidence type="ECO:0000313" key="3">
    <source>
        <dbReference type="Proteomes" id="UP000534332"/>
    </source>
</evidence>
<proteinExistence type="predicted"/>
<feature type="transmembrane region" description="Helical" evidence="1">
    <location>
        <begin position="12"/>
        <end position="42"/>
    </location>
</feature>
<evidence type="ECO:0000313" key="2">
    <source>
        <dbReference type="EMBL" id="EFG2164010.1"/>
    </source>
</evidence>
<protein>
    <submittedName>
        <fullName evidence="2">Uncharacterized protein</fullName>
    </submittedName>
</protein>
<gene>
    <name evidence="2" type="ORF">BRV02_005215</name>
</gene>
<dbReference type="Proteomes" id="UP000534332">
    <property type="component" value="Unassembled WGS sequence"/>
</dbReference>
<dbReference type="AlphaFoldDB" id="A0AAN3KQW2"/>
<dbReference type="RefSeq" id="WP_032151794.1">
    <property type="nucleotide sequence ID" value="NZ_BFOT01000024.1"/>
</dbReference>
<reference evidence="2 3" key="1">
    <citation type="submission" date="2020-02" db="EMBL/GenBank/DDBJ databases">
        <authorList>
            <person name="Ashton P.M."/>
            <person name="Dallman T."/>
            <person name="Nair S."/>
            <person name="De Pinna E."/>
            <person name="Peters T."/>
            <person name="Grant K."/>
        </authorList>
    </citation>
    <scope>NUCLEOTIDE SEQUENCE [LARGE SCALE GENOMIC DNA]</scope>
    <source>
        <strain evidence="2 3">188143</strain>
    </source>
</reference>
<organism evidence="2 3">
    <name type="scientific">Escherichia coli</name>
    <dbReference type="NCBI Taxonomy" id="562"/>
    <lineage>
        <taxon>Bacteria</taxon>
        <taxon>Pseudomonadati</taxon>
        <taxon>Pseudomonadota</taxon>
        <taxon>Gammaproteobacteria</taxon>
        <taxon>Enterobacterales</taxon>
        <taxon>Enterobacteriaceae</taxon>
        <taxon>Escherichia</taxon>
    </lineage>
</organism>
<evidence type="ECO:0000256" key="1">
    <source>
        <dbReference type="SAM" id="Phobius"/>
    </source>
</evidence>
<accession>A0AAN3KQW2</accession>
<keyword evidence="1" id="KW-0472">Membrane</keyword>